<dbReference type="SUPFAM" id="SSF55785">
    <property type="entry name" value="PYP-like sensor domain (PAS domain)"/>
    <property type="match status" value="1"/>
</dbReference>
<name>A0A8G2EZC7_9PROT</name>
<dbReference type="InterPro" id="IPR035965">
    <property type="entry name" value="PAS-like_dom_sf"/>
</dbReference>
<protein>
    <recommendedName>
        <fullName evidence="1">PAS domain-containing protein</fullName>
    </recommendedName>
</protein>
<evidence type="ECO:0000313" key="3">
    <source>
        <dbReference type="Proteomes" id="UP000198615"/>
    </source>
</evidence>
<dbReference type="OrthoDB" id="7335474at2"/>
<dbReference type="EMBL" id="FNBW01000011">
    <property type="protein sequence ID" value="SDG17637.1"/>
    <property type="molecule type" value="Genomic_DNA"/>
</dbReference>
<reference evidence="2 3" key="1">
    <citation type="submission" date="2016-10" db="EMBL/GenBank/DDBJ databases">
        <authorList>
            <person name="Varghese N."/>
            <person name="Submissions S."/>
        </authorList>
    </citation>
    <scope>NUCLEOTIDE SEQUENCE [LARGE SCALE GENOMIC DNA]</scope>
    <source>
        <strain evidence="2 3">DSM 18839</strain>
    </source>
</reference>
<keyword evidence="3" id="KW-1185">Reference proteome</keyword>
<dbReference type="InterPro" id="IPR000014">
    <property type="entry name" value="PAS"/>
</dbReference>
<comment type="caution">
    <text evidence="2">The sequence shown here is derived from an EMBL/GenBank/DDBJ whole genome shotgun (WGS) entry which is preliminary data.</text>
</comment>
<gene>
    <name evidence="2" type="ORF">SAMN05660686_03620</name>
</gene>
<accession>A0A8G2EZC7</accession>
<sequence length="534" mass="59166">MSTASLKTKQQLHQVISTIEAPLVIVDASGTVEVANQKLCELLDSTAGSIEGGKFTDRFHTGHPDGQLVCNIQEAIETAAAPWSVSLLAQTTEGRDIRLNAKFSIIRPSADYVSVLVLLSRVDSGTEAKRPAKQSTMAEVHAMVAGAGGKFSAGRLEMIGLEEVRVSLGVRWERLASRVYSIADSILKSRLCDEDVFRRDAEGNYIVCFAKLSNEQAWFKATALGQEIREALLGEDATDQLAEFKLDADTRERMSGVRSATYEIEIPAEEIDEIPDVVGLIKDKIASASAQLRMNASSLLRSLAERHTVQFSGVRSVDGKRVPIQRAMFDANSEADAQRLRHVYGNAPKLVEQLDMMLLGAVLEHMYQVDTETMPVTVVGVNFETLANPQSARAYYNLFSSAIGKPAQAMVIDVQEIPTDLHHGRIAEILRLLRNYSRYTALRLTQPTLGNINLAESRVSLATFDFSDLRFMLRRDLSAVTMLFEQLRHHNVRVAVDRIPDVRSLQALQEVKLDFYTMNPHDASNCRSEMLLDS</sequence>
<dbReference type="AlphaFoldDB" id="A0A8G2EZC7"/>
<dbReference type="SMART" id="SM00091">
    <property type="entry name" value="PAS"/>
    <property type="match status" value="1"/>
</dbReference>
<proteinExistence type="predicted"/>
<dbReference type="Proteomes" id="UP000198615">
    <property type="component" value="Unassembled WGS sequence"/>
</dbReference>
<evidence type="ECO:0000259" key="1">
    <source>
        <dbReference type="SMART" id="SM00091"/>
    </source>
</evidence>
<feature type="domain" description="PAS" evidence="1">
    <location>
        <begin position="10"/>
        <end position="77"/>
    </location>
</feature>
<evidence type="ECO:0000313" key="2">
    <source>
        <dbReference type="EMBL" id="SDG17637.1"/>
    </source>
</evidence>
<organism evidence="2 3">
    <name type="scientific">Thalassobaculum litoreum DSM 18839</name>
    <dbReference type="NCBI Taxonomy" id="1123362"/>
    <lineage>
        <taxon>Bacteria</taxon>
        <taxon>Pseudomonadati</taxon>
        <taxon>Pseudomonadota</taxon>
        <taxon>Alphaproteobacteria</taxon>
        <taxon>Rhodospirillales</taxon>
        <taxon>Thalassobaculaceae</taxon>
        <taxon>Thalassobaculum</taxon>
    </lineage>
</organism>
<dbReference type="Gene3D" id="3.30.450.20">
    <property type="entry name" value="PAS domain"/>
    <property type="match status" value="1"/>
</dbReference>
<dbReference type="RefSeq" id="WP_093152500.1">
    <property type="nucleotide sequence ID" value="NZ_FNBW01000011.1"/>
</dbReference>